<dbReference type="Pfam" id="PF01261">
    <property type="entry name" value="AP_endonuc_2"/>
    <property type="match status" value="1"/>
</dbReference>
<evidence type="ECO:0000259" key="2">
    <source>
        <dbReference type="PROSITE" id="PS51819"/>
    </source>
</evidence>
<keyword evidence="3" id="KW-0413">Isomerase</keyword>
<dbReference type="InterPro" id="IPR037523">
    <property type="entry name" value="VOC_core"/>
</dbReference>
<comment type="cofactor">
    <cofactor evidence="1">
        <name>a divalent metal cation</name>
        <dbReference type="ChEBI" id="CHEBI:60240"/>
    </cofactor>
</comment>
<protein>
    <recommendedName>
        <fullName evidence="1">3-dehydroshikimate dehydratase</fullName>
        <shortName evidence="1">DSD</shortName>
        <ecNumber evidence="1">4.2.1.118</ecNumber>
    </recommendedName>
</protein>
<proteinExistence type="inferred from homology"/>
<dbReference type="InterPro" id="IPR013022">
    <property type="entry name" value="Xyl_isomerase-like_TIM-brl"/>
</dbReference>
<dbReference type="InterPro" id="IPR050312">
    <property type="entry name" value="IolE/XylAMocC-like"/>
</dbReference>
<comment type="pathway">
    <text evidence="1">Aromatic compound metabolism; 3,4-dihydroxybenzoate biosynthesis.</text>
</comment>
<dbReference type="EC" id="4.2.1.118" evidence="1"/>
<dbReference type="InterPro" id="IPR004360">
    <property type="entry name" value="Glyas_Fos-R_dOase_dom"/>
</dbReference>
<keyword evidence="1" id="KW-0456">Lyase</keyword>
<dbReference type="PROSITE" id="PS51819">
    <property type="entry name" value="VOC"/>
    <property type="match status" value="1"/>
</dbReference>
<feature type="binding site" evidence="1">
    <location>
        <position position="165"/>
    </location>
    <ligand>
        <name>a divalent metal cation</name>
        <dbReference type="ChEBI" id="CHEBI:60240"/>
        <note>catalytic</note>
    </ligand>
</feature>
<dbReference type="Pfam" id="PF14696">
    <property type="entry name" value="Glyoxalase_5"/>
    <property type="match status" value="1"/>
</dbReference>
<feature type="binding site" evidence="1">
    <location>
        <position position="239"/>
    </location>
    <ligand>
        <name>a divalent metal cation</name>
        <dbReference type="ChEBI" id="CHEBI:60240"/>
        <note>catalytic</note>
    </ligand>
</feature>
<feature type="binding site" evidence="1">
    <location>
        <position position="504"/>
    </location>
    <ligand>
        <name>Mg(2+)</name>
        <dbReference type="ChEBI" id="CHEBI:18420"/>
    </ligand>
</feature>
<feature type="binding site" evidence="1">
    <location>
        <position position="191"/>
    </location>
    <ligand>
        <name>a divalent metal cation</name>
        <dbReference type="ChEBI" id="CHEBI:60240"/>
        <note>catalytic</note>
    </ligand>
</feature>
<dbReference type="Gene3D" id="3.10.180.10">
    <property type="entry name" value="2,3-Dihydroxybiphenyl 1,2-Dioxygenase, domain 1"/>
    <property type="match status" value="2"/>
</dbReference>
<dbReference type="Proteomes" id="UP001501237">
    <property type="component" value="Unassembled WGS sequence"/>
</dbReference>
<feature type="domain" description="VOC" evidence="2">
    <location>
        <begin position="433"/>
        <end position="572"/>
    </location>
</feature>
<evidence type="ECO:0000256" key="1">
    <source>
        <dbReference type="HAMAP-Rule" id="MF_02238"/>
    </source>
</evidence>
<comment type="function">
    <text evidence="1">Catalyzes the conversion of 3-dehydroshikimate to protocatechuate (3,4-dihydroxybenzoate), a common intermediate of quinate and shikimate degradation pathways.</text>
</comment>
<dbReference type="PANTHER" id="PTHR12110:SF21">
    <property type="entry name" value="XYLOSE ISOMERASE-LIKE TIM BARREL DOMAIN-CONTAINING PROTEIN"/>
    <property type="match status" value="1"/>
</dbReference>
<feature type="binding site" evidence="1">
    <location>
        <position position="134"/>
    </location>
    <ligand>
        <name>a divalent metal cation</name>
        <dbReference type="ChEBI" id="CHEBI:60240"/>
        <note>catalytic</note>
    </ligand>
</feature>
<evidence type="ECO:0000313" key="3">
    <source>
        <dbReference type="EMBL" id="GAA3207201.1"/>
    </source>
</evidence>
<dbReference type="PANTHER" id="PTHR12110">
    <property type="entry name" value="HYDROXYPYRUVATE ISOMERASE"/>
    <property type="match status" value="1"/>
</dbReference>
<dbReference type="InterPro" id="IPR043700">
    <property type="entry name" value="DSD"/>
</dbReference>
<dbReference type="InterPro" id="IPR036237">
    <property type="entry name" value="Xyl_isomerase-like_sf"/>
</dbReference>
<sequence>MRRSIATVSLSGTLVEKLTAVAAAGFDGIELFDNDLLTCPLGPEAIRDQARDLGLSIDLYQPFRDAEALPEKHFERVMRRAAQKFGVMERLGATTLLVCSNVSGPTIDDDALAAEQLHRLADLASEHGVRIAYEALAWGRHVADYRHSWRIVEMAGHPSLGVCLDSFHILTRRDDPAGIALIPGEKIFYLQLADAPGVQMDPLFFSRHYRCFPGQGVLALREFTAAVLRTGYDGPLSLEVFNDVFRQADPEHTAVDAMRSLIALGDAVGREVPGRPTLTALPAVSEPEEFAFVELTVDAFTELSARDLLGRMGFTYRGSHRTKPVQIWQQGRARVVLTRAVPPAHRRERDKVTVSVIGVEDVQAARSAARAQALMAPRTARALNAGELRLPAVDAPDGTVLYFCRSEGPENWLTDFDIHPASDAPPEEAGIDSVDHVALSPDVDLFEESLLFYRSVLGLALQPVEEIPEPHGLLRSRALTSGGFRLVLNVPVFRGDHEPRGLQHIAFTCPDIFALAARFRAAGVPLLPIPANYYEDLAARTDLPAPVLTRMRDHGILYDHTPTGAFFHLYTRTLGTTLFFEAVQRTGTYTAFGAPNAPIRRAMQSLPAVHGAVRCSLRRWASLRTSAWTACSFWSHSGFSVRRASISAVVSGPVIPPRASPEIEIRSLAAATCRGWGPSRRRSVSQAGGSAWSAFSSSRETTPSWNCAGAADSRMSSFLAAVAGFMVCGVFALDVLMDIKGSQREGALRTPLGWDGDRR</sequence>
<dbReference type="InterPro" id="IPR029068">
    <property type="entry name" value="Glyas_Bleomycin-R_OHBP_Dase"/>
</dbReference>
<dbReference type="GO" id="GO:0016853">
    <property type="term" value="F:isomerase activity"/>
    <property type="evidence" value="ECO:0007669"/>
    <property type="project" value="UniProtKB-KW"/>
</dbReference>
<dbReference type="EMBL" id="BAAAUV010000005">
    <property type="protein sequence ID" value="GAA3207201.1"/>
    <property type="molecule type" value="Genomic_DNA"/>
</dbReference>
<accession>A0ABP6Q7K4</accession>
<keyword evidence="1" id="KW-0479">Metal-binding</keyword>
<organism evidence="3 4">
    <name type="scientific">Actinocorallia longicatena</name>
    <dbReference type="NCBI Taxonomy" id="111803"/>
    <lineage>
        <taxon>Bacteria</taxon>
        <taxon>Bacillati</taxon>
        <taxon>Actinomycetota</taxon>
        <taxon>Actinomycetes</taxon>
        <taxon>Streptosporangiales</taxon>
        <taxon>Thermomonosporaceae</taxon>
        <taxon>Actinocorallia</taxon>
    </lineage>
</organism>
<feature type="binding site" evidence="1">
    <location>
        <position position="436"/>
    </location>
    <ligand>
        <name>Mg(2+)</name>
        <dbReference type="ChEBI" id="CHEBI:18420"/>
    </ligand>
</feature>
<dbReference type="Gene3D" id="3.20.20.150">
    <property type="entry name" value="Divalent-metal-dependent TIM barrel enzymes"/>
    <property type="match status" value="1"/>
</dbReference>
<dbReference type="SUPFAM" id="SSF54593">
    <property type="entry name" value="Glyoxalase/Bleomycin resistance protein/Dihydroxybiphenyl dioxygenase"/>
    <property type="match status" value="1"/>
</dbReference>
<keyword evidence="4" id="KW-1185">Reference proteome</keyword>
<reference evidence="4" key="1">
    <citation type="journal article" date="2019" name="Int. J. Syst. Evol. Microbiol.">
        <title>The Global Catalogue of Microorganisms (GCM) 10K type strain sequencing project: providing services to taxonomists for standard genome sequencing and annotation.</title>
        <authorList>
            <consortium name="The Broad Institute Genomics Platform"/>
            <consortium name="The Broad Institute Genome Sequencing Center for Infectious Disease"/>
            <person name="Wu L."/>
            <person name="Ma J."/>
        </authorList>
    </citation>
    <scope>NUCLEOTIDE SEQUENCE [LARGE SCALE GENOMIC DNA]</scope>
    <source>
        <strain evidence="4">JCM 9377</strain>
    </source>
</reference>
<comment type="similarity">
    <text evidence="1">Belongs to the bacterial two-domain DSD family.</text>
</comment>
<evidence type="ECO:0000313" key="4">
    <source>
        <dbReference type="Proteomes" id="UP001501237"/>
    </source>
</evidence>
<gene>
    <name evidence="3" type="ORF">GCM10010468_23200</name>
</gene>
<dbReference type="Pfam" id="PF00903">
    <property type="entry name" value="Glyoxalase"/>
    <property type="match status" value="1"/>
</dbReference>
<name>A0ABP6Q7K4_9ACTN</name>
<comment type="catalytic activity">
    <reaction evidence="1">
        <text>3-dehydroshikimate = 3,4-dihydroxybenzoate + H2O</text>
        <dbReference type="Rhea" id="RHEA:24848"/>
        <dbReference type="ChEBI" id="CHEBI:15377"/>
        <dbReference type="ChEBI" id="CHEBI:16630"/>
        <dbReference type="ChEBI" id="CHEBI:36241"/>
        <dbReference type="EC" id="4.2.1.118"/>
    </reaction>
</comment>
<dbReference type="HAMAP" id="MF_02238">
    <property type="entry name" value="DSD"/>
    <property type="match status" value="1"/>
</dbReference>
<feature type="binding site" evidence="1">
    <location>
        <position position="581"/>
    </location>
    <ligand>
        <name>Mg(2+)</name>
        <dbReference type="ChEBI" id="CHEBI:18420"/>
    </ligand>
</feature>
<comment type="caution">
    <text evidence="3">The sequence shown here is derived from an EMBL/GenBank/DDBJ whole genome shotgun (WGS) entry which is preliminary data.</text>
</comment>
<dbReference type="SUPFAM" id="SSF51658">
    <property type="entry name" value="Xylose isomerase-like"/>
    <property type="match status" value="1"/>
</dbReference>